<dbReference type="Proteomes" id="UP001189429">
    <property type="component" value="Unassembled WGS sequence"/>
</dbReference>
<feature type="compositionally biased region" description="Polar residues" evidence="1">
    <location>
        <begin position="1085"/>
        <end position="1094"/>
    </location>
</feature>
<feature type="compositionally biased region" description="Acidic residues" evidence="1">
    <location>
        <begin position="103"/>
        <end position="116"/>
    </location>
</feature>
<feature type="compositionally biased region" description="Basic and acidic residues" evidence="1">
    <location>
        <begin position="1182"/>
        <end position="1191"/>
    </location>
</feature>
<protein>
    <submittedName>
        <fullName evidence="2">Uncharacterized protein</fullName>
    </submittedName>
</protein>
<feature type="compositionally biased region" description="Basic and acidic residues" evidence="1">
    <location>
        <begin position="1095"/>
        <end position="1131"/>
    </location>
</feature>
<feature type="compositionally biased region" description="Basic and acidic residues" evidence="1">
    <location>
        <begin position="1225"/>
        <end position="1241"/>
    </location>
</feature>
<gene>
    <name evidence="2" type="ORF">PCOR1329_LOCUS36974</name>
</gene>
<proteinExistence type="predicted"/>
<feature type="region of interest" description="Disordered" evidence="1">
    <location>
        <begin position="1"/>
        <end position="23"/>
    </location>
</feature>
<feature type="compositionally biased region" description="Basic and acidic residues" evidence="1">
    <location>
        <begin position="12"/>
        <end position="23"/>
    </location>
</feature>
<dbReference type="EMBL" id="CAUYUJ010014492">
    <property type="protein sequence ID" value="CAK0841909.1"/>
    <property type="molecule type" value="Genomic_DNA"/>
</dbReference>
<feature type="region of interest" description="Disordered" evidence="1">
    <location>
        <begin position="148"/>
        <end position="259"/>
    </location>
</feature>
<organism evidence="2 3">
    <name type="scientific">Prorocentrum cordatum</name>
    <dbReference type="NCBI Taxonomy" id="2364126"/>
    <lineage>
        <taxon>Eukaryota</taxon>
        <taxon>Sar</taxon>
        <taxon>Alveolata</taxon>
        <taxon>Dinophyceae</taxon>
        <taxon>Prorocentrales</taxon>
        <taxon>Prorocentraceae</taxon>
        <taxon>Prorocentrum</taxon>
    </lineage>
</organism>
<reference evidence="2" key="1">
    <citation type="submission" date="2023-10" db="EMBL/GenBank/DDBJ databases">
        <authorList>
            <person name="Chen Y."/>
            <person name="Shah S."/>
            <person name="Dougan E. K."/>
            <person name="Thang M."/>
            <person name="Chan C."/>
        </authorList>
    </citation>
    <scope>NUCLEOTIDE SEQUENCE [LARGE SCALE GENOMIC DNA]</scope>
</reference>
<feature type="region of interest" description="Disordered" evidence="1">
    <location>
        <begin position="1014"/>
        <end position="1347"/>
    </location>
</feature>
<feature type="region of interest" description="Disordered" evidence="1">
    <location>
        <begin position="91"/>
        <end position="135"/>
    </location>
</feature>
<feature type="compositionally biased region" description="Basic and acidic residues" evidence="1">
    <location>
        <begin position="148"/>
        <end position="158"/>
    </location>
</feature>
<feature type="compositionally biased region" description="Basic and acidic residues" evidence="1">
    <location>
        <begin position="1323"/>
        <end position="1333"/>
    </location>
</feature>
<sequence length="1347" mass="144615">RAPFVKRRKEGKRFFKEREGGKKKLTHEEYDDDKLLMPEDLFYPMQRYTKLFGDPRSKENKDKGHKVSEKYGTIGVVVPGDDGIMPFRIQRSRGSKIRKEEELANADDPEFDEANLEEQFQSLRDQRDEDHASTATGMLHAVLLGFKDDSVEPSKKAVAEAPVQRKKKQPKKNPQAGDGDDADEEEAPVLSRRLAREVSDPDALTRGKVPKPASAAKPSAARGSGSRPSSAPSRVTPDKKIQGAVTGGNVPEQSGPRSVGRPALCPKALLLEVRSDFIQASSVSTYFGDQHLVKIRQLGRASAKAQEKALVSGQSKEEVAEWELTGKLLQVVSSVIKLYKAWSVKKDGAGARQFISSWMQLDAFVKADPPGGSDLFPLLVKQAHADVRVQYHFADKDTVALLTQQSLVNELGVPESHAIKKQEEYVYLGFFGILTNGQLDVDAAGDLVGDAATMLTYASQSMPKSFQPAIIQQVLCARPSNFTQLENAYASGTKCDAPRIAGLLGSARLHGEPLLRKAKARMDKLEATQKVTLRVEKAVEDIKAHTSASKDPAEWSNIASCLKELISHFFGLTQDLRADAGKLDFPGHALTCTVTLVANVAGKWVNHLADAEEADWATPWKLTTDNEIKTLRKIGEKLSAPQPVFETLDFLQSRSANAKWLGDLLAGRDVERDALAALQKIADKENFTGLFMRGTSFPVSSDKARELEKKLAVIQSSIAKLSAKANTSLITGLGDKVRSVIAMETDVEAVHELIEPVLEGLGELIESLSGSGAVQLVATRADGAGRFIRTKHMIAKVRSGSWDFGDVAHGENVANLAKEVVGLGHWLENQPTLAFGDAIEGFHGFDLVAICKGASDMGGQIAQAAWQQGLSAAQLLIDDVNRVCPKESFVENKAMLNPDDPSIRHLLMNNPLTKEIAPLVSTMKNARGILAKVHKAHPVGFKVSELDEALRAASVRCRRFLGVKHCLDKLFNDVPKMGKEKLQTFFKRTMGELRHHGYTVPLFLEKTMAKLSDIANGRKPEESDRDEDPKEEDVDKTDGSGAAPEPGIAGQAEVGGHEVEPSDHATDGGQERIGDQAKVGGHEVVNSSEPATNDGQEKIDDQAKVDGHKVNSSEQAKESDQAPKDGHKVKSSDQATGEVNSSDHATNGGQVGIGDQAKVDGHKVSSSDHATNGGQEGVGDQAKVDGHKVSSSDHATNGGQEGVGDQAKVDGLEVVNSSEPATKGGQERIDDQAKVDGDKVNSSEPATNGGQEGVGGQAPKDGDKVNSSEQATNGGQVGIDDQTKVDGHKVNSSDAATNGGQVGDDGHKVNSSEPATNGGQEGIGDKAPKDGDKVNSSGQAKGAEKRQ</sequence>
<feature type="compositionally biased region" description="Basic and acidic residues" evidence="1">
    <location>
        <begin position="1157"/>
        <end position="1166"/>
    </location>
</feature>
<feature type="compositionally biased region" description="Basic residues" evidence="1">
    <location>
        <begin position="1"/>
        <end position="11"/>
    </location>
</feature>
<evidence type="ECO:0000313" key="3">
    <source>
        <dbReference type="Proteomes" id="UP001189429"/>
    </source>
</evidence>
<feature type="compositionally biased region" description="Basic and acidic residues" evidence="1">
    <location>
        <begin position="194"/>
        <end position="205"/>
    </location>
</feature>
<feature type="compositionally biased region" description="Low complexity" evidence="1">
    <location>
        <begin position="211"/>
        <end position="234"/>
    </location>
</feature>
<keyword evidence="3" id="KW-1185">Reference proteome</keyword>
<evidence type="ECO:0000313" key="2">
    <source>
        <dbReference type="EMBL" id="CAK0841909.1"/>
    </source>
</evidence>
<feature type="compositionally biased region" description="Basic and acidic residues" evidence="1">
    <location>
        <begin position="1055"/>
        <end position="1075"/>
    </location>
</feature>
<feature type="compositionally biased region" description="Acidic residues" evidence="1">
    <location>
        <begin position="1023"/>
        <end position="1035"/>
    </location>
</feature>
<feature type="non-terminal residue" evidence="2">
    <location>
        <position position="1347"/>
    </location>
</feature>
<evidence type="ECO:0000256" key="1">
    <source>
        <dbReference type="SAM" id="MobiDB-lite"/>
    </source>
</evidence>
<accession>A0ABN9T9W2</accession>
<feature type="compositionally biased region" description="Polar residues" evidence="1">
    <location>
        <begin position="1132"/>
        <end position="1148"/>
    </location>
</feature>
<comment type="caution">
    <text evidence="2">The sequence shown here is derived from an EMBL/GenBank/DDBJ whole genome shotgun (WGS) entry which is preliminary data.</text>
</comment>
<feature type="compositionally biased region" description="Basic and acidic residues" evidence="1">
    <location>
        <begin position="1281"/>
        <end position="1291"/>
    </location>
</feature>
<feature type="compositionally biased region" description="Acidic residues" evidence="1">
    <location>
        <begin position="178"/>
        <end position="187"/>
    </location>
</feature>
<feature type="non-terminal residue" evidence="2">
    <location>
        <position position="1"/>
    </location>
</feature>
<name>A0ABN9T9W2_9DINO</name>